<comment type="caution">
    <text evidence="1">The sequence shown here is derived from an EMBL/GenBank/DDBJ whole genome shotgun (WGS) entry which is preliminary data.</text>
</comment>
<organism evidence="1 2">
    <name type="scientific">Boeremia exigua</name>
    <dbReference type="NCBI Taxonomy" id="749465"/>
    <lineage>
        <taxon>Eukaryota</taxon>
        <taxon>Fungi</taxon>
        <taxon>Dikarya</taxon>
        <taxon>Ascomycota</taxon>
        <taxon>Pezizomycotina</taxon>
        <taxon>Dothideomycetes</taxon>
        <taxon>Pleosporomycetidae</taxon>
        <taxon>Pleosporales</taxon>
        <taxon>Pleosporineae</taxon>
        <taxon>Didymellaceae</taxon>
        <taxon>Boeremia</taxon>
    </lineage>
</organism>
<gene>
    <name evidence="1" type="ORF">OPT61_g13</name>
</gene>
<keyword evidence="2" id="KW-1185">Reference proteome</keyword>
<evidence type="ECO:0000313" key="1">
    <source>
        <dbReference type="EMBL" id="KAJ8119134.1"/>
    </source>
</evidence>
<dbReference type="EMBL" id="JAPHNI010000001">
    <property type="protein sequence ID" value="KAJ8119134.1"/>
    <property type="molecule type" value="Genomic_DNA"/>
</dbReference>
<dbReference type="Proteomes" id="UP001153331">
    <property type="component" value="Unassembled WGS sequence"/>
</dbReference>
<sequence>MSLEDQCKLRSFTRAISPPARRRRKALRRENVNCALTQLREQTPWERTPLHHEFASIRILKLSRGSSDAPIRCELQVVSLDNDPYYEVLSYVWGDCNITKPIHVDEVCFSATVNLFDFLHSLRLVSTDRLLWADAICINQKDEVEKSHQIGLMTRIYRQAKEAHVWFGPFDIRTWGREFDSDDEYTSLSKMTSEKWELYKREGSTALSYLLQQRGLKCLGKCELDEFAARCQENIFLQTLDILDEMAKGDHLFTYPVVALTDRNGSGHQQILNVSWLAVMDCIRWLITRPWWSRVWTLQEASLPRVDPTVHAPPYSFKLSRLLDGVESMWRHNNSICCKWFGQPVTTSNRDNREYGAAYTQCRAVHGKREVLAEAEEEGLGIPLAMVVNATQGRKATEIRDHWFGIFGFLPQEWQQQSQVFSTSCTTMELFSQFSNLLYLQSADLTELDKARRCKESLVENLPSWAIDLSNPRTQQDQDGHRWRLFSASGKSTYDRITEWPELRSPELSIKAIHVSSVQACARSILSTLCTPEDVRKLVNQQLSLYHGAALPHDADAFWRAVFMDRNVQTHWLAKKRGPLSSTRVNEIKQWWAAWNKTGDHRDLTFDRKAGGASRGGYHYKELQMNVEKTMFFVTSQGLPGMGPHDVQAGDEIYAVAGCKALVVLRPSSDERPTVVGLCFVDRWMYGRATQGGAEWKAMDIY</sequence>
<name>A0ACC2IV87_9PLEO</name>
<accession>A0ACC2IV87</accession>
<evidence type="ECO:0000313" key="2">
    <source>
        <dbReference type="Proteomes" id="UP001153331"/>
    </source>
</evidence>
<proteinExistence type="predicted"/>
<protein>
    <submittedName>
        <fullName evidence="1">Uncharacterized protein</fullName>
    </submittedName>
</protein>
<reference evidence="1" key="1">
    <citation type="submission" date="2022-11" db="EMBL/GenBank/DDBJ databases">
        <title>Genome Sequence of Boeremia exigua.</title>
        <authorList>
            <person name="Buettner E."/>
        </authorList>
    </citation>
    <scope>NUCLEOTIDE SEQUENCE</scope>
    <source>
        <strain evidence="1">CU02</strain>
    </source>
</reference>